<dbReference type="GO" id="GO:0070475">
    <property type="term" value="P:rRNA base methylation"/>
    <property type="evidence" value="ECO:0007669"/>
    <property type="project" value="TreeGrafter"/>
</dbReference>
<comment type="caution">
    <text evidence="3">The sequence shown here is derived from an EMBL/GenBank/DDBJ whole genome shotgun (WGS) entry which is preliminary data.</text>
</comment>
<keyword evidence="2" id="KW-0411">Iron-sulfur</keyword>
<dbReference type="AlphaFoldDB" id="A0A1F5C8T0"/>
<comment type="cofactor">
    <cofactor evidence="1">
        <name>[4Fe-4S] cluster</name>
        <dbReference type="ChEBI" id="CHEBI:49883"/>
    </cofactor>
</comment>
<accession>A0A1F5C8T0</accession>
<keyword evidence="2" id="KW-0408">Iron</keyword>
<dbReference type="PANTHER" id="PTHR30544">
    <property type="entry name" value="23S RRNA METHYLTRANSFERASE"/>
    <property type="match status" value="1"/>
</dbReference>
<sequence>MKKYLSKSKRKVFIEYILLDGVNDDLKNARELINYLRSIGYPHLLHMNLIVFNPPQRIIESPFKPSSRNQARKFQEFLKSNGFNATIRKSLGQDIQGACGQLAGKSCLSADRQIS</sequence>
<evidence type="ECO:0000256" key="1">
    <source>
        <dbReference type="ARBA" id="ARBA00001966"/>
    </source>
</evidence>
<keyword evidence="2" id="KW-0479">Metal-binding</keyword>
<evidence type="ECO:0000256" key="2">
    <source>
        <dbReference type="ARBA" id="ARBA00022485"/>
    </source>
</evidence>
<keyword evidence="2" id="KW-0004">4Fe-4S</keyword>
<name>A0A1F5C8T0_9BACT</name>
<evidence type="ECO:0000313" key="3">
    <source>
        <dbReference type="EMBL" id="OGD39269.1"/>
    </source>
</evidence>
<reference evidence="3 4" key="1">
    <citation type="journal article" date="2016" name="Nat. Commun.">
        <title>Thousands of microbial genomes shed light on interconnected biogeochemical processes in an aquifer system.</title>
        <authorList>
            <person name="Anantharaman K."/>
            <person name="Brown C.T."/>
            <person name="Hug L.A."/>
            <person name="Sharon I."/>
            <person name="Castelle C.J."/>
            <person name="Probst A.J."/>
            <person name="Thomas B.C."/>
            <person name="Singh A."/>
            <person name="Wilkins M.J."/>
            <person name="Karaoz U."/>
            <person name="Brodie E.L."/>
            <person name="Williams K.H."/>
            <person name="Hubbard S.S."/>
            <person name="Banfield J.F."/>
        </authorList>
    </citation>
    <scope>NUCLEOTIDE SEQUENCE [LARGE SCALE GENOMIC DNA]</scope>
</reference>
<dbReference type="GO" id="GO:0051539">
    <property type="term" value="F:4 iron, 4 sulfur cluster binding"/>
    <property type="evidence" value="ECO:0007669"/>
    <property type="project" value="UniProtKB-KW"/>
</dbReference>
<dbReference type="EMBL" id="MEYQ01000011">
    <property type="protein sequence ID" value="OGD39269.1"/>
    <property type="molecule type" value="Genomic_DNA"/>
</dbReference>
<proteinExistence type="predicted"/>
<dbReference type="PANTHER" id="PTHR30544:SF9">
    <property type="entry name" value="RADICAL SAM SUPERFAMILY PROTEIN"/>
    <property type="match status" value="1"/>
</dbReference>
<dbReference type="GO" id="GO:0030488">
    <property type="term" value="P:tRNA methylation"/>
    <property type="evidence" value="ECO:0007669"/>
    <property type="project" value="TreeGrafter"/>
</dbReference>
<evidence type="ECO:0000313" key="4">
    <source>
        <dbReference type="Proteomes" id="UP000177947"/>
    </source>
</evidence>
<dbReference type="InterPro" id="IPR040072">
    <property type="entry name" value="Methyltransferase_A"/>
</dbReference>
<gene>
    <name evidence="3" type="ORF">A2907_00065</name>
</gene>
<organism evidence="3 4">
    <name type="scientific">Candidatus Azambacteria bacterium RIFCSPLOWO2_01_FULL_37_9</name>
    <dbReference type="NCBI Taxonomy" id="1797297"/>
    <lineage>
        <taxon>Bacteria</taxon>
        <taxon>Candidatus Azamiibacteriota</taxon>
    </lineage>
</organism>
<dbReference type="Proteomes" id="UP000177947">
    <property type="component" value="Unassembled WGS sequence"/>
</dbReference>
<dbReference type="Gene3D" id="3.20.20.70">
    <property type="entry name" value="Aldolase class I"/>
    <property type="match status" value="1"/>
</dbReference>
<evidence type="ECO:0008006" key="5">
    <source>
        <dbReference type="Google" id="ProtNLM"/>
    </source>
</evidence>
<dbReference type="InterPro" id="IPR013785">
    <property type="entry name" value="Aldolase_TIM"/>
</dbReference>
<protein>
    <recommendedName>
        <fullName evidence="5">Radical SAM core domain-containing protein</fullName>
    </recommendedName>
</protein>